<dbReference type="PANTHER" id="PTHR45999:SF4">
    <property type="entry name" value="UNC-13-4A, ISOFORM B"/>
    <property type="match status" value="1"/>
</dbReference>
<keyword evidence="4" id="KW-0268">Exocytosis</keyword>
<evidence type="ECO:0000313" key="11">
    <source>
        <dbReference type="EMBL" id="KAK3103339.1"/>
    </source>
</evidence>
<dbReference type="InterPro" id="IPR014772">
    <property type="entry name" value="Munc13_dom-2"/>
</dbReference>
<evidence type="ECO:0000256" key="5">
    <source>
        <dbReference type="ARBA" id="ARBA00022490"/>
    </source>
</evidence>
<evidence type="ECO:0000256" key="1">
    <source>
        <dbReference type="ARBA" id="ARBA00004496"/>
    </source>
</evidence>
<evidence type="ECO:0000256" key="4">
    <source>
        <dbReference type="ARBA" id="ARBA00022483"/>
    </source>
</evidence>
<dbReference type="SUPFAM" id="SSF49562">
    <property type="entry name" value="C2 domain (Calcium/lipid-binding domain, CaLB)"/>
    <property type="match status" value="2"/>
</dbReference>
<dbReference type="PROSITE" id="PS50004">
    <property type="entry name" value="C2"/>
    <property type="match status" value="2"/>
</dbReference>
<evidence type="ECO:0000256" key="3">
    <source>
        <dbReference type="ARBA" id="ARBA00005823"/>
    </source>
</evidence>
<feature type="domain" description="MHD1" evidence="9">
    <location>
        <begin position="655"/>
        <end position="778"/>
    </location>
</feature>
<comment type="similarity">
    <text evidence="3">Belongs to the unc-13 family.</text>
</comment>
<evidence type="ECO:0000259" key="10">
    <source>
        <dbReference type="PROSITE" id="PS51259"/>
    </source>
</evidence>
<dbReference type="InterPro" id="IPR014770">
    <property type="entry name" value="Munc13_1"/>
</dbReference>
<feature type="compositionally biased region" description="Low complexity" evidence="7">
    <location>
        <begin position="194"/>
        <end position="203"/>
    </location>
</feature>
<dbReference type="GO" id="GO:0006887">
    <property type="term" value="P:exocytosis"/>
    <property type="evidence" value="ECO:0007669"/>
    <property type="project" value="UniProtKB-KW"/>
</dbReference>
<comment type="caution">
    <text evidence="11">The sequence shown here is derived from an EMBL/GenBank/DDBJ whole genome shotgun (WGS) entry which is preliminary data.</text>
</comment>
<comment type="subcellular location">
    <subcellularLocation>
        <location evidence="1">Cytoplasm</location>
    </subcellularLocation>
    <subcellularLocation>
        <location evidence="2">Late endosome</location>
    </subcellularLocation>
</comment>
<evidence type="ECO:0000259" key="8">
    <source>
        <dbReference type="PROSITE" id="PS50004"/>
    </source>
</evidence>
<gene>
    <name evidence="11" type="ORF">FSP39_018605</name>
</gene>
<feature type="region of interest" description="Disordered" evidence="7">
    <location>
        <begin position="1"/>
        <end position="40"/>
    </location>
</feature>
<dbReference type="EMBL" id="VSWD01000005">
    <property type="protein sequence ID" value="KAK3103339.1"/>
    <property type="molecule type" value="Genomic_DNA"/>
</dbReference>
<feature type="compositionally biased region" description="Low complexity" evidence="7">
    <location>
        <begin position="14"/>
        <end position="35"/>
    </location>
</feature>
<feature type="domain" description="C2" evidence="8">
    <location>
        <begin position="1010"/>
        <end position="1139"/>
    </location>
</feature>
<feature type="domain" description="MHD2" evidence="10">
    <location>
        <begin position="893"/>
        <end position="996"/>
    </location>
</feature>
<dbReference type="InterPro" id="IPR000008">
    <property type="entry name" value="C2_dom"/>
</dbReference>
<dbReference type="GO" id="GO:0099503">
    <property type="term" value="C:secretory vesicle"/>
    <property type="evidence" value="ECO:0007669"/>
    <property type="project" value="TreeGrafter"/>
</dbReference>
<dbReference type="Gene3D" id="2.60.40.150">
    <property type="entry name" value="C2 domain"/>
    <property type="match status" value="2"/>
</dbReference>
<name>A0AA88YDW9_PINIB</name>
<keyword evidence="12" id="KW-1185">Reference proteome</keyword>
<evidence type="ECO:0000256" key="6">
    <source>
        <dbReference type="ARBA" id="ARBA00022753"/>
    </source>
</evidence>
<dbReference type="PROSITE" id="PS51259">
    <property type="entry name" value="MHD2"/>
    <property type="match status" value="1"/>
</dbReference>
<dbReference type="InterPro" id="IPR035892">
    <property type="entry name" value="C2_domain_sf"/>
</dbReference>
<reference evidence="11" key="1">
    <citation type="submission" date="2019-08" db="EMBL/GenBank/DDBJ databases">
        <title>The improved chromosome-level genome for the pearl oyster Pinctada fucata martensii using PacBio sequencing and Hi-C.</title>
        <authorList>
            <person name="Zheng Z."/>
        </authorList>
    </citation>
    <scope>NUCLEOTIDE SEQUENCE</scope>
    <source>
        <strain evidence="11">ZZ-2019</strain>
        <tissue evidence="11">Adductor muscle</tissue>
    </source>
</reference>
<dbReference type="Pfam" id="PF00168">
    <property type="entry name" value="C2"/>
    <property type="match status" value="2"/>
</dbReference>
<evidence type="ECO:0000313" key="12">
    <source>
        <dbReference type="Proteomes" id="UP001186944"/>
    </source>
</evidence>
<evidence type="ECO:0000259" key="9">
    <source>
        <dbReference type="PROSITE" id="PS51258"/>
    </source>
</evidence>
<accession>A0AA88YDW9</accession>
<feature type="compositionally biased region" description="Basic residues" evidence="7">
    <location>
        <begin position="204"/>
        <end position="216"/>
    </location>
</feature>
<evidence type="ECO:0000256" key="7">
    <source>
        <dbReference type="SAM" id="MobiDB-lite"/>
    </source>
</evidence>
<keyword evidence="6" id="KW-0967">Endosome</keyword>
<dbReference type="SMART" id="SM00239">
    <property type="entry name" value="C2"/>
    <property type="match status" value="2"/>
</dbReference>
<organism evidence="11 12">
    <name type="scientific">Pinctada imbricata</name>
    <name type="common">Atlantic pearl-oyster</name>
    <name type="synonym">Pinctada martensii</name>
    <dbReference type="NCBI Taxonomy" id="66713"/>
    <lineage>
        <taxon>Eukaryota</taxon>
        <taxon>Metazoa</taxon>
        <taxon>Spiralia</taxon>
        <taxon>Lophotrochozoa</taxon>
        <taxon>Mollusca</taxon>
        <taxon>Bivalvia</taxon>
        <taxon>Autobranchia</taxon>
        <taxon>Pteriomorphia</taxon>
        <taxon>Pterioida</taxon>
        <taxon>Pterioidea</taxon>
        <taxon>Pteriidae</taxon>
        <taxon>Pinctada</taxon>
    </lineage>
</organism>
<keyword evidence="5" id="KW-0963">Cytoplasm</keyword>
<dbReference type="PROSITE" id="PS51258">
    <property type="entry name" value="MHD1"/>
    <property type="match status" value="1"/>
</dbReference>
<dbReference type="AlphaFoldDB" id="A0AA88YDW9"/>
<dbReference type="InterPro" id="IPR052095">
    <property type="entry name" value="UNC-13_domain"/>
</dbReference>
<feature type="region of interest" description="Disordered" evidence="7">
    <location>
        <begin position="193"/>
        <end position="232"/>
    </location>
</feature>
<dbReference type="PANTHER" id="PTHR45999">
    <property type="entry name" value="UNC-13-4A, ISOFORM B"/>
    <property type="match status" value="1"/>
</dbReference>
<sequence>MKKSSSLPCTPVGSRSSSLCSSVDRSPSPCSSESGEGSGKNFLSRLRRKISKRHYRWFGSNRRCSEGSSGSLRVDYSFDRSRRLSDGSSRESLLDLENENIYRGLLRSLLHPLGVPDITLGLRPGDLVDRLKQVFEVDRDEHEYYVRDELLHRPKSLQVNITVVEGQDLSVQSTISDSHGCYCLVSIVHPTMKSRSSPSASPRHSPKMSPKIKKHSTSSMESGPGSPSGSQEWEDVLRTQTVKNNSNPQWNEEFQLAIDDFLTDEIHIFLCKSENDGGEENQGKLSPHHTHHQHHHGLRHMFRSLLHMHEHERLDNTGLGKIIIPIRDVPAMGCDWWMDLTPCGKNSKTAEGKCHLKINISHRQVDHTDEDFFSVEDYYQAAQHIYKYDLEKSLEVEGSTEASINSQDTRILDTFSISHGISQLSQTLVHVIVLLEWSSRHDEIFRTQQILNHAIQELQMVWVSKQMANISQRMPISDAEIMMYRKAASSYIGCVTDHLEDLPDLFPPSLDNVLDLQAKLGVTIQLLELDLWESKTSPHKELMQKVHQKLEEDVTKWTSEKLFTVNMHDVVVDPVIPELTTFVEIINLASSHCNPIGTVTKFYNSIGISYYRVVSFAVEKKLNCKIRELMMEMDRYQRRYHNYPVNVTASSRLSLRAFFAVRRFYAIIRDNVSRRDVFRLPVAQYQTWFSNTLVFWLQTFRTECMSRIEKALEIDKDMVVAASLVKFSNSSVDVLSCFAKITEEWRQIDYHDSDLALMGITKITDLICDGARTYTDKIQSKLERNGYYDDNETQFDVTDRLCITLNNIEHVRQYLKELPQLLDWESVATVVSTKHESEEVGERALATLNRLIDTADQEIILKGKQLLLQIMEKMKVDISRFMEIFTILIPEKASSLDELLVYLSTNLKTLHGRLMAAIYPRVIEQLWATVVTLFDEQLKTGEKSEYYRHMKQHLRALRAYFRAGLEEEKQESFIFQTLKYRLDLNAMSTEELMLEYYSSLANNMNSPSEYLGHIAIKVAYLEETRGNSTVFVKVIRASDLPGLDSSGLSDPYVVISLHPKTMFACNKSQKTKVMEQTLNPVFNTTFQFPNVPKDYLSVRGAVLVLSVLDRDHIGSDDFAGEVILNLSSISAISMTETVESRPALVLPIKRPAAVHKGAYQVIRERMSWDKSAKLFVQERQKFIDGQKERTDKPSALYNFFNFFGGKK</sequence>
<proteinExistence type="inferred from homology"/>
<dbReference type="GO" id="GO:0005770">
    <property type="term" value="C:late endosome"/>
    <property type="evidence" value="ECO:0007669"/>
    <property type="project" value="UniProtKB-SubCell"/>
</dbReference>
<evidence type="ECO:0000256" key="2">
    <source>
        <dbReference type="ARBA" id="ARBA00004603"/>
    </source>
</evidence>
<feature type="compositionally biased region" description="Low complexity" evidence="7">
    <location>
        <begin position="217"/>
        <end position="230"/>
    </location>
</feature>
<dbReference type="Proteomes" id="UP001186944">
    <property type="component" value="Unassembled WGS sequence"/>
</dbReference>
<feature type="domain" description="C2" evidence="8">
    <location>
        <begin position="140"/>
        <end position="300"/>
    </location>
</feature>
<protein>
    <submittedName>
        <fullName evidence="11">Uncharacterized protein</fullName>
    </submittedName>
</protein>
<dbReference type="Gene3D" id="1.10.357.50">
    <property type="match status" value="1"/>
</dbReference>